<protein>
    <submittedName>
        <fullName evidence="1">Predicted Fe-S protein</fullName>
    </submittedName>
</protein>
<dbReference type="PANTHER" id="PTHR35175:SF1">
    <property type="entry name" value="OXIDOREDUCTASE"/>
    <property type="match status" value="1"/>
</dbReference>
<sequence length="140" mass="16501">MKAEQLEIFKIENPCKRQCETGKNGICTTCYRNREERFTWNQLNDTQKSDILKRITKRKRAILAKLRANQIHNPHIKQPTYHQKDLFNLQGKPTYTNHQRSLFHLLAAVKTTETPKPQPIEPRPKNKTIKVDHLGQQSLF</sequence>
<dbReference type="EMBL" id="UHIC01000001">
    <property type="protein sequence ID" value="SUO95363.1"/>
    <property type="molecule type" value="Genomic_DNA"/>
</dbReference>
<evidence type="ECO:0000313" key="2">
    <source>
        <dbReference type="Proteomes" id="UP000254601"/>
    </source>
</evidence>
<evidence type="ECO:0000313" key="1">
    <source>
        <dbReference type="EMBL" id="SUO95363.1"/>
    </source>
</evidence>
<dbReference type="PANTHER" id="PTHR35175">
    <property type="entry name" value="DUF1289 DOMAIN-CONTAINING PROTEIN"/>
    <property type="match status" value="1"/>
</dbReference>
<dbReference type="InterPro" id="IPR010710">
    <property type="entry name" value="DUF1289"/>
</dbReference>
<accession>A0A380MTW1</accession>
<dbReference type="Proteomes" id="UP000254601">
    <property type="component" value="Unassembled WGS sequence"/>
</dbReference>
<dbReference type="RefSeq" id="WP_072576031.1">
    <property type="nucleotide sequence ID" value="NZ_LWHB01000045.1"/>
</dbReference>
<dbReference type="AlphaFoldDB" id="A0A380MTW1"/>
<gene>
    <name evidence="1" type="ORF">NCTC13337_01262</name>
</gene>
<dbReference type="Pfam" id="PF06945">
    <property type="entry name" value="DUF1289"/>
    <property type="match status" value="1"/>
</dbReference>
<dbReference type="OrthoDB" id="8911262at2"/>
<organism evidence="1 2">
    <name type="scientific">Suttonella ornithocola</name>
    <dbReference type="NCBI Taxonomy" id="279832"/>
    <lineage>
        <taxon>Bacteria</taxon>
        <taxon>Pseudomonadati</taxon>
        <taxon>Pseudomonadota</taxon>
        <taxon>Gammaproteobacteria</taxon>
        <taxon>Cardiobacteriales</taxon>
        <taxon>Cardiobacteriaceae</taxon>
        <taxon>Suttonella</taxon>
    </lineage>
</organism>
<keyword evidence="2" id="KW-1185">Reference proteome</keyword>
<proteinExistence type="predicted"/>
<reference evidence="1 2" key="1">
    <citation type="submission" date="2018-06" db="EMBL/GenBank/DDBJ databases">
        <authorList>
            <consortium name="Pathogen Informatics"/>
            <person name="Doyle S."/>
        </authorList>
    </citation>
    <scope>NUCLEOTIDE SEQUENCE [LARGE SCALE GENOMIC DNA]</scope>
    <source>
        <strain evidence="1 2">NCTC13337</strain>
    </source>
</reference>
<name>A0A380MTW1_9GAMM</name>